<proteinExistence type="predicted"/>
<dbReference type="EMBL" id="BGPR01000180">
    <property type="protein sequence ID" value="GBM02502.1"/>
    <property type="molecule type" value="Genomic_DNA"/>
</dbReference>
<dbReference type="AlphaFoldDB" id="A0A4Y2CDL0"/>
<comment type="caution">
    <text evidence="1">The sequence shown here is derived from an EMBL/GenBank/DDBJ whole genome shotgun (WGS) entry which is preliminary data.</text>
</comment>
<name>A0A4Y2CDL0_ARAVE</name>
<evidence type="ECO:0000313" key="2">
    <source>
        <dbReference type="Proteomes" id="UP000499080"/>
    </source>
</evidence>
<keyword evidence="2" id="KW-1185">Reference proteome</keyword>
<accession>A0A4Y2CDL0</accession>
<evidence type="ECO:0000313" key="1">
    <source>
        <dbReference type="EMBL" id="GBM02502.1"/>
    </source>
</evidence>
<gene>
    <name evidence="1" type="ORF">AVEN_76537_1</name>
</gene>
<reference evidence="1 2" key="1">
    <citation type="journal article" date="2019" name="Sci. Rep.">
        <title>Orb-weaving spider Araneus ventricosus genome elucidates the spidroin gene catalogue.</title>
        <authorList>
            <person name="Kono N."/>
            <person name="Nakamura H."/>
            <person name="Ohtoshi R."/>
            <person name="Moran D.A.P."/>
            <person name="Shinohara A."/>
            <person name="Yoshida Y."/>
            <person name="Fujiwara M."/>
            <person name="Mori M."/>
            <person name="Tomita M."/>
            <person name="Arakawa K."/>
        </authorList>
    </citation>
    <scope>NUCLEOTIDE SEQUENCE [LARGE SCALE GENOMIC DNA]</scope>
</reference>
<sequence>MLNISSISKKHSNKTFSRPLAENLTACEHRTLKPTHLACELMIHFQLPVVNEPCHYCRYLMNDVTSPMTNATTRLLMQSHRRRPCFFSVEARHRPKSFREFNSDARRKRSHFETQFRHRKFG</sequence>
<protein>
    <submittedName>
        <fullName evidence="1">Uncharacterized protein</fullName>
    </submittedName>
</protein>
<dbReference type="Proteomes" id="UP000499080">
    <property type="component" value="Unassembled WGS sequence"/>
</dbReference>
<organism evidence="1 2">
    <name type="scientific">Araneus ventricosus</name>
    <name type="common">Orbweaver spider</name>
    <name type="synonym">Epeira ventricosa</name>
    <dbReference type="NCBI Taxonomy" id="182803"/>
    <lineage>
        <taxon>Eukaryota</taxon>
        <taxon>Metazoa</taxon>
        <taxon>Ecdysozoa</taxon>
        <taxon>Arthropoda</taxon>
        <taxon>Chelicerata</taxon>
        <taxon>Arachnida</taxon>
        <taxon>Araneae</taxon>
        <taxon>Araneomorphae</taxon>
        <taxon>Entelegynae</taxon>
        <taxon>Araneoidea</taxon>
        <taxon>Araneidae</taxon>
        <taxon>Araneus</taxon>
    </lineage>
</organism>